<dbReference type="PANTHER" id="PTHR32182">
    <property type="entry name" value="DNA REPLICATION AND REPAIR PROTEIN RECF"/>
    <property type="match status" value="1"/>
</dbReference>
<evidence type="ECO:0000256" key="1">
    <source>
        <dbReference type="SAM" id="Coils"/>
    </source>
</evidence>
<feature type="coiled-coil region" evidence="1">
    <location>
        <begin position="629"/>
        <end position="656"/>
    </location>
</feature>
<sequence length="1139" mass="125858">MYSLSRISLINWYLIDAKDIEIRGEAALIGPTGAGKSSIQDAIQSVITGVNQNRLNLNASASGRSSRSVLEYCLGMTGDPAEDGKPLRSSCETILALTFRNYYTEEPITVGVALSARHGDSREDVLSRFVIPGHAFSVAHVRRRVKGVSTIAQWSEIAASLRAEHPGMEEFRNSAEKFTAHMLTLMRNGATPPNPKHFLRAFSNALAFKPIFDPTLFVRDFVLEPEPLDVERVRTSIATWRELERLIADVEARHKHALRIADRFRLWAGARLSADRQRWRASAFETRRLAHELKACRAVLHAREGELKLERGVLESRREWIRGWDEEIRSKEALLGAAGGEAQLRQIDAEDKLAARDLAEAEKLWLKLREALAHLVRLHDALKPSDGRAADAARQALALASGDLPPAEALRGRGERLQALVEEATRAESWQHELDAKADALLDETRRLQERLERVEGGLQRPQGALLSREATKLLAALQSAGIPAVPLCDVVEVADPSWQYAAEALLGRGREAIIVRPPLLQRAFDLMWSDRNTFSGCTLVKTSATRSTNAHVQAGSIVEALRTSDEHAKAFLAVRIGAFRKAETDAELDRLDRGVMRNGKTSSGMGLSVQRDLRELLFGRGGGGGGDLSDLKAEAVTLRARLAEARDRLRTVRDAGRLLGPLLDTLRAEPGPFDLEHRLISAARRRETLSRDRTLVEESDAKGLRAELSDIRAERDAHAQELREEVEPRVQALQQMVATARAKVDMAASQLRAGVTQRRRSFILMDAETNRELLGLDREGGKGAAAICAALRAEIRAEEEKRADPMSWLALKRNEARTASEEAATAARREQLASLRDLAEYAASWRVSVPPIDADGMAAGCRFVFAEVDRLENNELRGYRESCAKAGEEMRRILREDLLTRLSDKLGKVTYRLEGINRLLKRHRFTGQTYAFTFAVNGKFQRMHELALKAAEGELTDEIFETSMDEVEAMIEGGEDAAQLADYRQYYTFEIVMTDAQGGRTTLSSRAMKGSGGEAQVPFYVAIAASLALAYFPGHIAGRPVGMGLALFDEAFNKLDVPNTQALLRFFHDLGLQVLIAGPEDKRATFTEVLDTIVLVNKALDGRAVYIDTEHPGSAAKAALAALNPDHRGVEGFRTAAE</sequence>
<dbReference type="EMBL" id="LDPZ01000020">
    <property type="protein sequence ID" value="KTQ95678.1"/>
    <property type="molecule type" value="Genomic_DNA"/>
</dbReference>
<dbReference type="Proteomes" id="UP000078272">
    <property type="component" value="Unassembled WGS sequence"/>
</dbReference>
<gene>
    <name evidence="2" type="ORF">NS226_09635</name>
</gene>
<protein>
    <recommendedName>
        <fullName evidence="4">ATPase</fullName>
    </recommendedName>
</protein>
<dbReference type="STRING" id="401562.NS365_22630"/>
<accession>A0A175R8S2</accession>
<evidence type="ECO:0000313" key="3">
    <source>
        <dbReference type="Proteomes" id="UP000078272"/>
    </source>
</evidence>
<dbReference type="AlphaFoldDB" id="A0A175R8S2"/>
<dbReference type="InterPro" id="IPR027417">
    <property type="entry name" value="P-loop_NTPase"/>
</dbReference>
<evidence type="ECO:0000313" key="2">
    <source>
        <dbReference type="EMBL" id="KTQ95678.1"/>
    </source>
</evidence>
<dbReference type="PATRIC" id="fig|401562.3.peg.1398"/>
<dbReference type="eggNOG" id="COG1196">
    <property type="taxonomic scope" value="Bacteria"/>
</dbReference>
<dbReference type="Pfam" id="PF13555">
    <property type="entry name" value="AAA_29"/>
    <property type="match status" value="1"/>
</dbReference>
<dbReference type="PANTHER" id="PTHR32182:SF0">
    <property type="entry name" value="DNA REPLICATION AND REPAIR PROTEIN RECF"/>
    <property type="match status" value="1"/>
</dbReference>
<reference evidence="2 3" key="1">
    <citation type="journal article" date="2016" name="Front. Microbiol.">
        <title>Genomic Resource of Rice Seed Associated Bacteria.</title>
        <authorList>
            <person name="Midha S."/>
            <person name="Bansal K."/>
            <person name="Sharma S."/>
            <person name="Kumar N."/>
            <person name="Patil P.P."/>
            <person name="Chaudhry V."/>
            <person name="Patil P.B."/>
        </authorList>
    </citation>
    <scope>NUCLEOTIDE SEQUENCE [LARGE SCALE GENOMIC DNA]</scope>
    <source>
        <strain evidence="2 3">NS226</strain>
    </source>
</reference>
<keyword evidence="1" id="KW-0175">Coiled coil</keyword>
<dbReference type="GO" id="GO:0006302">
    <property type="term" value="P:double-strand break repair"/>
    <property type="evidence" value="ECO:0007669"/>
    <property type="project" value="TreeGrafter"/>
</dbReference>
<name>A0A175R8S2_9HYPH</name>
<dbReference type="OrthoDB" id="174137at2"/>
<dbReference type="RefSeq" id="WP_058634822.1">
    <property type="nucleotide sequence ID" value="NZ_LDPZ01000020.1"/>
</dbReference>
<feature type="coiled-coil region" evidence="1">
    <location>
        <begin position="407"/>
        <end position="458"/>
    </location>
</feature>
<comment type="caution">
    <text evidence="2">The sequence shown here is derived from an EMBL/GenBank/DDBJ whole genome shotgun (WGS) entry which is preliminary data.</text>
</comment>
<proteinExistence type="predicted"/>
<dbReference type="Pfam" id="PF13558">
    <property type="entry name" value="SbcC_Walker_B"/>
    <property type="match status" value="1"/>
</dbReference>
<dbReference type="SUPFAM" id="SSF52540">
    <property type="entry name" value="P-loop containing nucleoside triphosphate hydrolases"/>
    <property type="match status" value="1"/>
</dbReference>
<evidence type="ECO:0008006" key="4">
    <source>
        <dbReference type="Google" id="ProtNLM"/>
    </source>
</evidence>
<organism evidence="2 3">
    <name type="scientific">Aureimonas ureilytica</name>
    <dbReference type="NCBI Taxonomy" id="401562"/>
    <lineage>
        <taxon>Bacteria</taxon>
        <taxon>Pseudomonadati</taxon>
        <taxon>Pseudomonadota</taxon>
        <taxon>Alphaproteobacteria</taxon>
        <taxon>Hyphomicrobiales</taxon>
        <taxon>Aurantimonadaceae</taxon>
        <taxon>Aureimonas</taxon>
    </lineage>
</organism>
<dbReference type="Gene3D" id="3.40.50.300">
    <property type="entry name" value="P-loop containing nucleotide triphosphate hydrolases"/>
    <property type="match status" value="2"/>
</dbReference>
<dbReference type="GO" id="GO:0000731">
    <property type="term" value="P:DNA synthesis involved in DNA repair"/>
    <property type="evidence" value="ECO:0007669"/>
    <property type="project" value="TreeGrafter"/>
</dbReference>